<keyword evidence="1" id="KW-0472">Membrane</keyword>
<feature type="transmembrane region" description="Helical" evidence="1">
    <location>
        <begin position="54"/>
        <end position="72"/>
    </location>
</feature>
<keyword evidence="3" id="KW-1185">Reference proteome</keyword>
<dbReference type="EMBL" id="JBDXMI010000001">
    <property type="protein sequence ID" value="MEO9382527.1"/>
    <property type="molecule type" value="Genomic_DNA"/>
</dbReference>
<dbReference type="RefSeq" id="WP_347937841.1">
    <property type="nucleotide sequence ID" value="NZ_CP158160.1"/>
</dbReference>
<feature type="transmembrane region" description="Helical" evidence="1">
    <location>
        <begin position="78"/>
        <end position="100"/>
    </location>
</feature>
<comment type="caution">
    <text evidence="2">The sequence shown here is derived from an EMBL/GenBank/DDBJ whole genome shotgun (WGS) entry which is preliminary data.</text>
</comment>
<sequence length="125" mass="14094">MRFFRFMLAPLTAPFRALAMIKDAAKPKRAEGEVWARPGNHAEIRKTAARTSRILWYCSFVGPVLAGLAIVYDLPALMAYNLLMMSGTGVLLALRFALIARQMQTGSLERSRIADAYRDNWWFPG</sequence>
<name>A0ABV0IPB8_9NEIS</name>
<evidence type="ECO:0000313" key="3">
    <source>
        <dbReference type="Proteomes" id="UP001462502"/>
    </source>
</evidence>
<accession>A0ABV0IPB8</accession>
<evidence type="ECO:0000313" key="2">
    <source>
        <dbReference type="EMBL" id="MEO9382527.1"/>
    </source>
</evidence>
<proteinExistence type="predicted"/>
<reference evidence="2 3" key="1">
    <citation type="submission" date="2024-05" db="EMBL/GenBank/DDBJ databases">
        <authorList>
            <person name="De Oliveira J.P."/>
            <person name="Noriler S.A."/>
            <person name="De Oliveira A.G."/>
            <person name="Sipoli D.S."/>
        </authorList>
    </citation>
    <scope>NUCLEOTIDE SEQUENCE [LARGE SCALE GENOMIC DNA]</scope>
    <source>
        <strain evidence="2 3">LABIM192</strain>
    </source>
</reference>
<organism evidence="2 3">
    <name type="scientific">Chromobacterium phragmitis</name>
    <dbReference type="NCBI Taxonomy" id="2202141"/>
    <lineage>
        <taxon>Bacteria</taxon>
        <taxon>Pseudomonadati</taxon>
        <taxon>Pseudomonadota</taxon>
        <taxon>Betaproteobacteria</taxon>
        <taxon>Neisseriales</taxon>
        <taxon>Chromobacteriaceae</taxon>
        <taxon>Chromobacterium</taxon>
    </lineage>
</organism>
<gene>
    <name evidence="2" type="ORF">ABI908_00150</name>
</gene>
<keyword evidence="1" id="KW-0812">Transmembrane</keyword>
<protein>
    <submittedName>
        <fullName evidence="2">Uncharacterized protein</fullName>
    </submittedName>
</protein>
<dbReference type="Proteomes" id="UP001462502">
    <property type="component" value="Unassembled WGS sequence"/>
</dbReference>
<keyword evidence="1" id="KW-1133">Transmembrane helix</keyword>
<evidence type="ECO:0000256" key="1">
    <source>
        <dbReference type="SAM" id="Phobius"/>
    </source>
</evidence>